<keyword evidence="4 5" id="KW-0975">Bacterial flagellum</keyword>
<dbReference type="RefSeq" id="WP_338789406.1">
    <property type="nucleotide sequence ID" value="NZ_CP147403.1"/>
</dbReference>
<keyword evidence="9" id="KW-1185">Reference proteome</keyword>
<reference evidence="8 9" key="1">
    <citation type="submission" date="2024-02" db="EMBL/GenBank/DDBJ databases">
        <title>Seven novel Bacillus-like species.</title>
        <authorList>
            <person name="Liu G."/>
        </authorList>
    </citation>
    <scope>NUCLEOTIDE SEQUENCE [LARGE SCALE GENOMIC DNA]</scope>
    <source>
        <strain evidence="8 9">FJAT-53654</strain>
    </source>
</reference>
<dbReference type="Pfam" id="PF07195">
    <property type="entry name" value="FliD_C"/>
    <property type="match status" value="1"/>
</dbReference>
<evidence type="ECO:0000259" key="7">
    <source>
        <dbReference type="Pfam" id="PF07195"/>
    </source>
</evidence>
<feature type="domain" description="Flagellar hook-associated protein 2 C-terminal" evidence="7">
    <location>
        <begin position="400"/>
        <end position="663"/>
    </location>
</feature>
<comment type="function">
    <text evidence="5">Required for morphogenesis and for the elongation of the flagellar filament by facilitating polymerization of the flagellin monomers at the tip of growing filament. Forms a capping structure, which prevents flagellin subunits (transported through the central channel of the flagellum) from leaking out without polymerization at the distal end.</text>
</comment>
<dbReference type="PANTHER" id="PTHR30288:SF0">
    <property type="entry name" value="FLAGELLAR HOOK-ASSOCIATED PROTEIN 2"/>
    <property type="match status" value="1"/>
</dbReference>
<protein>
    <recommendedName>
        <fullName evidence="5">Flagellar hook-associated protein 2</fullName>
        <shortName evidence="5">HAP2</shortName>
    </recommendedName>
    <alternativeName>
        <fullName evidence="5">Flagellar cap protein</fullName>
    </alternativeName>
</protein>
<dbReference type="InterPro" id="IPR003481">
    <property type="entry name" value="FliD_N"/>
</dbReference>
<comment type="subcellular location">
    <subcellularLocation>
        <location evidence="5">Secreted</location>
    </subcellularLocation>
    <subcellularLocation>
        <location evidence="5">Bacterial flagellum</location>
    </subcellularLocation>
</comment>
<gene>
    <name evidence="8" type="primary">fliD</name>
    <name evidence="8" type="ORF">WCV66_06070</name>
</gene>
<evidence type="ECO:0000256" key="3">
    <source>
        <dbReference type="ARBA" id="ARBA00023054"/>
    </source>
</evidence>
<evidence type="ECO:0000259" key="6">
    <source>
        <dbReference type="Pfam" id="PF02465"/>
    </source>
</evidence>
<name>A0ABZ2N0Q3_9BACI</name>
<evidence type="ECO:0000256" key="2">
    <source>
        <dbReference type="ARBA" id="ARBA00011255"/>
    </source>
</evidence>
<comment type="similarity">
    <text evidence="1 5">Belongs to the FliD family.</text>
</comment>
<dbReference type="Pfam" id="PF02465">
    <property type="entry name" value="FliD_N"/>
    <property type="match status" value="1"/>
</dbReference>
<evidence type="ECO:0000256" key="5">
    <source>
        <dbReference type="RuleBase" id="RU362066"/>
    </source>
</evidence>
<dbReference type="InterPro" id="IPR040026">
    <property type="entry name" value="FliD"/>
</dbReference>
<dbReference type="Proteomes" id="UP001368328">
    <property type="component" value="Chromosome"/>
</dbReference>
<dbReference type="PANTHER" id="PTHR30288">
    <property type="entry name" value="FLAGELLAR CAP/ASSEMBLY PROTEIN FLID"/>
    <property type="match status" value="1"/>
</dbReference>
<evidence type="ECO:0000313" key="8">
    <source>
        <dbReference type="EMBL" id="WXB91272.1"/>
    </source>
</evidence>
<evidence type="ECO:0000313" key="9">
    <source>
        <dbReference type="Proteomes" id="UP001368328"/>
    </source>
</evidence>
<feature type="domain" description="Flagellar hook-associated protein 2 N-terminal" evidence="6">
    <location>
        <begin position="8"/>
        <end position="105"/>
    </location>
</feature>
<dbReference type="EMBL" id="CP147403">
    <property type="protein sequence ID" value="WXB91272.1"/>
    <property type="molecule type" value="Genomic_DNA"/>
</dbReference>
<keyword evidence="8" id="KW-0282">Flagellum</keyword>
<comment type="subunit">
    <text evidence="2 5">Homopentamer.</text>
</comment>
<organism evidence="8 9">
    <name type="scientific">Metabacillus rhizosphaerae</name>
    <dbReference type="NCBI Taxonomy" id="3117747"/>
    <lineage>
        <taxon>Bacteria</taxon>
        <taxon>Bacillati</taxon>
        <taxon>Bacillota</taxon>
        <taxon>Bacilli</taxon>
        <taxon>Bacillales</taxon>
        <taxon>Bacillaceae</taxon>
        <taxon>Metabacillus</taxon>
    </lineage>
</organism>
<keyword evidence="5" id="KW-0964">Secreted</keyword>
<keyword evidence="8" id="KW-0969">Cilium</keyword>
<evidence type="ECO:0000256" key="4">
    <source>
        <dbReference type="ARBA" id="ARBA00023143"/>
    </source>
</evidence>
<evidence type="ECO:0000256" key="1">
    <source>
        <dbReference type="ARBA" id="ARBA00009764"/>
    </source>
</evidence>
<proteinExistence type="inferred from homology"/>
<keyword evidence="8" id="KW-0966">Cell projection</keyword>
<keyword evidence="3" id="KW-0175">Coiled coil</keyword>
<sequence length="675" mass="74456">MRIGGLASGMDIDTIVSDLMKAERMPLDKLTKNKQVIEWQRDAYREMNTLLLNFRNQTFDMKLSSNFGARTVTSSNESKITAIAKSAADLSSFTISKIDQLATAATKVNAGAISKSGTKIDASVSLYSMKDNFANTNFGWTSGSVETQTVSPAANGKTFKLTLTAGVELQEIANHTTVKVDGKSFKIITDPASTLQTGDVRVDKDGNLEFFDEISKGSTIKVDFAATKKIETLKPTADFTEIQLAKSPISLQDEVVVTINGIDYRNSGTNKNELLAADNSVFAKIDEIGKIMFTNQQAKDTEVKVAYEQMYFAFDIGSHTSNGQVNERFLVQGSDSLDSVLSKISSSDAGLSAYYDTFTDQVTLTRKETGDFNEAGNEIITTPGFLNNILRFGSGSETGGDNAVFTVNGLSTERTSNTFDMNGVTFTLKDKLLSTEPSISINVANDTNKVVENITKFVNSYNELIEKIQTKVNEEKYKDYLPLTDNEREGLSEKQQEKWEEMARSGLLRRDSLLSGLLSKMRTDFYSPVSNATIDSNVKQLSSIGITTTSNYLEGGKLVINEDELRKAIEENPESVEKLFTSSGSTSGEQGILNRLYDSLTNTMDSIKTKAGNSNATNDTFTLGKNLNRITDQMDRFEDRLTQVENRYWAQFTAMEKAIQKSNSQMSFLMQQFSS</sequence>
<accession>A0ABZ2N0Q3</accession>
<dbReference type="InterPro" id="IPR010809">
    <property type="entry name" value="FliD_C"/>
</dbReference>